<gene>
    <name evidence="2" type="ORF">H4R20_001010</name>
</gene>
<protein>
    <recommendedName>
        <fullName evidence="4">Secreted protein</fullName>
    </recommendedName>
</protein>
<dbReference type="EMBL" id="JANBUO010000067">
    <property type="protein sequence ID" value="KAJ2808098.1"/>
    <property type="molecule type" value="Genomic_DNA"/>
</dbReference>
<comment type="caution">
    <text evidence="2">The sequence shown here is derived from an EMBL/GenBank/DDBJ whole genome shotgun (WGS) entry which is preliminary data.</text>
</comment>
<sequence>MFVNKAVALFLVLLVTATVASAKLVRGHYPTTTNFNTPMANLNWSEPKSGTKCKTTASVYCSKPSGHGKNYVQCVNNKTLVRPCPARTVCYRAPGARIACDFPGL</sequence>
<evidence type="ECO:0000313" key="3">
    <source>
        <dbReference type="Proteomes" id="UP001140094"/>
    </source>
</evidence>
<evidence type="ECO:0000313" key="2">
    <source>
        <dbReference type="EMBL" id="KAJ2808098.1"/>
    </source>
</evidence>
<name>A0A9W8HY43_9FUNG</name>
<reference evidence="2" key="1">
    <citation type="submission" date="2022-07" db="EMBL/GenBank/DDBJ databases">
        <title>Phylogenomic reconstructions and comparative analyses of Kickxellomycotina fungi.</title>
        <authorList>
            <person name="Reynolds N.K."/>
            <person name="Stajich J.E."/>
            <person name="Barry K."/>
            <person name="Grigoriev I.V."/>
            <person name="Crous P."/>
            <person name="Smith M.E."/>
        </authorList>
    </citation>
    <scope>NUCLEOTIDE SEQUENCE</scope>
    <source>
        <strain evidence="2">NRRL 1565</strain>
    </source>
</reference>
<evidence type="ECO:0000256" key="1">
    <source>
        <dbReference type="SAM" id="SignalP"/>
    </source>
</evidence>
<evidence type="ECO:0008006" key="4">
    <source>
        <dbReference type="Google" id="ProtNLM"/>
    </source>
</evidence>
<accession>A0A9W8HY43</accession>
<feature type="signal peptide" evidence="1">
    <location>
        <begin position="1"/>
        <end position="22"/>
    </location>
</feature>
<keyword evidence="3" id="KW-1185">Reference proteome</keyword>
<feature type="chain" id="PRO_5040955299" description="Secreted protein" evidence="1">
    <location>
        <begin position="23"/>
        <end position="105"/>
    </location>
</feature>
<organism evidence="2 3">
    <name type="scientific">Coemansia guatemalensis</name>
    <dbReference type="NCBI Taxonomy" id="2761395"/>
    <lineage>
        <taxon>Eukaryota</taxon>
        <taxon>Fungi</taxon>
        <taxon>Fungi incertae sedis</taxon>
        <taxon>Zoopagomycota</taxon>
        <taxon>Kickxellomycotina</taxon>
        <taxon>Kickxellomycetes</taxon>
        <taxon>Kickxellales</taxon>
        <taxon>Kickxellaceae</taxon>
        <taxon>Coemansia</taxon>
    </lineage>
</organism>
<dbReference type="AlphaFoldDB" id="A0A9W8HY43"/>
<dbReference type="Proteomes" id="UP001140094">
    <property type="component" value="Unassembled WGS sequence"/>
</dbReference>
<proteinExistence type="predicted"/>
<keyword evidence="1" id="KW-0732">Signal</keyword>